<accession>A0ABP8RYL1</accession>
<name>A0ABP8RYL1_9PSEU</name>
<comment type="caution">
    <text evidence="2">The sequence shown here is derived from an EMBL/GenBank/DDBJ whole genome shotgun (WGS) entry which is preliminary data.</text>
</comment>
<gene>
    <name evidence="2" type="ORF">GCM10023175_53520</name>
</gene>
<dbReference type="Proteomes" id="UP001501598">
    <property type="component" value="Unassembled WGS sequence"/>
</dbReference>
<dbReference type="Pfam" id="PF13560">
    <property type="entry name" value="HTH_31"/>
    <property type="match status" value="1"/>
</dbReference>
<dbReference type="InterPro" id="IPR010982">
    <property type="entry name" value="Lambda_DNA-bd_dom_sf"/>
</dbReference>
<dbReference type="RefSeq" id="WP_237190004.1">
    <property type="nucleotide sequence ID" value="NZ_BAABGT010000086.1"/>
</dbReference>
<protein>
    <submittedName>
        <fullName evidence="2">Helix-turn-helix transcriptional regulator</fullName>
    </submittedName>
</protein>
<evidence type="ECO:0000259" key="1">
    <source>
        <dbReference type="PROSITE" id="PS50943"/>
    </source>
</evidence>
<dbReference type="PROSITE" id="PS50943">
    <property type="entry name" value="HTH_CROC1"/>
    <property type="match status" value="1"/>
</dbReference>
<feature type="domain" description="HTH cro/C1-type" evidence="1">
    <location>
        <begin position="17"/>
        <end position="50"/>
    </location>
</feature>
<dbReference type="InterPro" id="IPR001387">
    <property type="entry name" value="Cro/C1-type_HTH"/>
</dbReference>
<organism evidence="2 3">
    <name type="scientific">Pseudonocardia xishanensis</name>
    <dbReference type="NCBI Taxonomy" id="630995"/>
    <lineage>
        <taxon>Bacteria</taxon>
        <taxon>Bacillati</taxon>
        <taxon>Actinomycetota</taxon>
        <taxon>Actinomycetes</taxon>
        <taxon>Pseudonocardiales</taxon>
        <taxon>Pseudonocardiaceae</taxon>
        <taxon>Pseudonocardia</taxon>
    </lineage>
</organism>
<dbReference type="Pfam" id="PF19054">
    <property type="entry name" value="DUF5753"/>
    <property type="match status" value="1"/>
</dbReference>
<dbReference type="EMBL" id="BAABGT010000086">
    <property type="protein sequence ID" value="GAA4554781.1"/>
    <property type="molecule type" value="Genomic_DNA"/>
</dbReference>
<sequence length="289" mass="32140">MSSDDLDPRHRRFGERLKKLRQDAGLSAAALGQGLGWSQSKVSKIENARTGFTSTDIESWLDQCRADDEVREAVLGEAAELGTRVRPWRNADRPDHATQQRVRAVRDVDATEILIFQSEVVPGLLQTPEYTRRLLEVHSLVPPEAIPAAVIARMDRQTVLFDEAKRIEVVITETALRWRPGTIALSRAQLDRIGTLAALPNVEIGVISREQQELARPLHSFVLLEFSDEPAAVQVETLTAEQEVTDPADVALYRDFFTEQREQAVRGTDLTALLAAISDELQASAQTLS</sequence>
<dbReference type="SUPFAM" id="SSF47413">
    <property type="entry name" value="lambda repressor-like DNA-binding domains"/>
    <property type="match status" value="1"/>
</dbReference>
<dbReference type="Gene3D" id="1.10.260.40">
    <property type="entry name" value="lambda repressor-like DNA-binding domains"/>
    <property type="match status" value="1"/>
</dbReference>
<keyword evidence="3" id="KW-1185">Reference proteome</keyword>
<dbReference type="CDD" id="cd00093">
    <property type="entry name" value="HTH_XRE"/>
    <property type="match status" value="1"/>
</dbReference>
<evidence type="ECO:0000313" key="2">
    <source>
        <dbReference type="EMBL" id="GAA4554781.1"/>
    </source>
</evidence>
<dbReference type="SMART" id="SM00530">
    <property type="entry name" value="HTH_XRE"/>
    <property type="match status" value="1"/>
</dbReference>
<reference evidence="3" key="1">
    <citation type="journal article" date="2019" name="Int. J. Syst. Evol. Microbiol.">
        <title>The Global Catalogue of Microorganisms (GCM) 10K type strain sequencing project: providing services to taxonomists for standard genome sequencing and annotation.</title>
        <authorList>
            <consortium name="The Broad Institute Genomics Platform"/>
            <consortium name="The Broad Institute Genome Sequencing Center for Infectious Disease"/>
            <person name="Wu L."/>
            <person name="Ma J."/>
        </authorList>
    </citation>
    <scope>NUCLEOTIDE SEQUENCE [LARGE SCALE GENOMIC DNA]</scope>
    <source>
        <strain evidence="3">JCM 17906</strain>
    </source>
</reference>
<dbReference type="InterPro" id="IPR043917">
    <property type="entry name" value="DUF5753"/>
</dbReference>
<evidence type="ECO:0000313" key="3">
    <source>
        <dbReference type="Proteomes" id="UP001501598"/>
    </source>
</evidence>
<proteinExistence type="predicted"/>